<reference evidence="2 3" key="1">
    <citation type="submission" date="2024-01" db="EMBL/GenBank/DDBJ databases">
        <title>The genomes of 5 underutilized Papilionoideae crops provide insights into root nodulation and disease resistanc.</title>
        <authorList>
            <person name="Yuan L."/>
        </authorList>
    </citation>
    <scope>NUCLEOTIDE SEQUENCE [LARGE SCALE GENOMIC DNA]</scope>
    <source>
        <strain evidence="2">ZHUSHIDOU_FW_LH</strain>
        <tissue evidence="2">Leaf</tissue>
    </source>
</reference>
<organism evidence="2 3">
    <name type="scientific">Crotalaria pallida</name>
    <name type="common">Smooth rattlebox</name>
    <name type="synonym">Crotalaria striata</name>
    <dbReference type="NCBI Taxonomy" id="3830"/>
    <lineage>
        <taxon>Eukaryota</taxon>
        <taxon>Viridiplantae</taxon>
        <taxon>Streptophyta</taxon>
        <taxon>Embryophyta</taxon>
        <taxon>Tracheophyta</taxon>
        <taxon>Spermatophyta</taxon>
        <taxon>Magnoliopsida</taxon>
        <taxon>eudicotyledons</taxon>
        <taxon>Gunneridae</taxon>
        <taxon>Pentapetalae</taxon>
        <taxon>rosids</taxon>
        <taxon>fabids</taxon>
        <taxon>Fabales</taxon>
        <taxon>Fabaceae</taxon>
        <taxon>Papilionoideae</taxon>
        <taxon>50 kb inversion clade</taxon>
        <taxon>genistoids sensu lato</taxon>
        <taxon>core genistoids</taxon>
        <taxon>Crotalarieae</taxon>
        <taxon>Crotalaria</taxon>
    </lineage>
</organism>
<evidence type="ECO:0000256" key="1">
    <source>
        <dbReference type="SAM" id="MobiDB-lite"/>
    </source>
</evidence>
<name>A0AAN9HX65_CROPI</name>
<gene>
    <name evidence="2" type="ORF">RIF29_29119</name>
</gene>
<dbReference type="Proteomes" id="UP001372338">
    <property type="component" value="Unassembled WGS sequence"/>
</dbReference>
<sequence>MATPARFLAFSKGPRWISKAMLGDKDQEILFRAQQGYSFIKAISQNKVIFKQLFILQGIVVTNQEEKGSSRVNSGSMTSKPMDPRHFQPAGVNSQPPSSNGNIEILML</sequence>
<dbReference type="AlphaFoldDB" id="A0AAN9HX65"/>
<proteinExistence type="predicted"/>
<comment type="caution">
    <text evidence="2">The sequence shown here is derived from an EMBL/GenBank/DDBJ whole genome shotgun (WGS) entry which is preliminary data.</text>
</comment>
<feature type="region of interest" description="Disordered" evidence="1">
    <location>
        <begin position="67"/>
        <end position="103"/>
    </location>
</feature>
<feature type="compositionally biased region" description="Polar residues" evidence="1">
    <location>
        <begin position="70"/>
        <end position="79"/>
    </location>
</feature>
<evidence type="ECO:0000313" key="2">
    <source>
        <dbReference type="EMBL" id="KAK7255700.1"/>
    </source>
</evidence>
<protein>
    <submittedName>
        <fullName evidence="2">Uncharacterized protein</fullName>
    </submittedName>
</protein>
<evidence type="ECO:0000313" key="3">
    <source>
        <dbReference type="Proteomes" id="UP001372338"/>
    </source>
</evidence>
<keyword evidence="3" id="KW-1185">Reference proteome</keyword>
<dbReference type="EMBL" id="JAYWIO010000006">
    <property type="protein sequence ID" value="KAK7255700.1"/>
    <property type="molecule type" value="Genomic_DNA"/>
</dbReference>
<accession>A0AAN9HX65</accession>
<feature type="compositionally biased region" description="Polar residues" evidence="1">
    <location>
        <begin position="91"/>
        <end position="102"/>
    </location>
</feature>